<comment type="caution">
    <text evidence="2">The sequence shown here is derived from an EMBL/GenBank/DDBJ whole genome shotgun (WGS) entry which is preliminary data.</text>
</comment>
<accession>A0A9P6DD16</accession>
<feature type="compositionally biased region" description="Low complexity" evidence="1">
    <location>
        <begin position="75"/>
        <end position="84"/>
    </location>
</feature>
<organism evidence="2 3">
    <name type="scientific">Pleurotus eryngii</name>
    <name type="common">Boletus of the steppes</name>
    <dbReference type="NCBI Taxonomy" id="5323"/>
    <lineage>
        <taxon>Eukaryota</taxon>
        <taxon>Fungi</taxon>
        <taxon>Dikarya</taxon>
        <taxon>Basidiomycota</taxon>
        <taxon>Agaricomycotina</taxon>
        <taxon>Agaricomycetes</taxon>
        <taxon>Agaricomycetidae</taxon>
        <taxon>Agaricales</taxon>
        <taxon>Pleurotineae</taxon>
        <taxon>Pleurotaceae</taxon>
        <taxon>Pleurotus</taxon>
    </lineage>
</organism>
<protein>
    <submittedName>
        <fullName evidence="2">Uncharacterized protein</fullName>
    </submittedName>
</protein>
<gene>
    <name evidence="2" type="ORF">BDN71DRAFT_1451730</name>
</gene>
<dbReference type="AlphaFoldDB" id="A0A9P6DD16"/>
<evidence type="ECO:0000256" key="1">
    <source>
        <dbReference type="SAM" id="MobiDB-lite"/>
    </source>
</evidence>
<feature type="region of interest" description="Disordered" evidence="1">
    <location>
        <begin position="71"/>
        <end position="91"/>
    </location>
</feature>
<evidence type="ECO:0000313" key="3">
    <source>
        <dbReference type="Proteomes" id="UP000807025"/>
    </source>
</evidence>
<evidence type="ECO:0000313" key="2">
    <source>
        <dbReference type="EMBL" id="KAF9492324.1"/>
    </source>
</evidence>
<keyword evidence="3" id="KW-1185">Reference proteome</keyword>
<dbReference type="EMBL" id="MU154603">
    <property type="protein sequence ID" value="KAF9492324.1"/>
    <property type="molecule type" value="Genomic_DNA"/>
</dbReference>
<sequence>MFLVAIVRSSPQLIDNEWNDLVAHHYALGISLLHWVHHGSMMIDSRRAPRRKGLAYKGVIEKGRCRLRLQRSHSRCSPSRSPASEGYPQLSRQSNFGYDTKLGSLRTPINSISTSNQRPVSLAADSVAPTANQLGSKLYDRERRCPGVAFFYQADCGCVVSTLMALQSTVIVGRQMYCTSLFRISRAVGRAS</sequence>
<dbReference type="Proteomes" id="UP000807025">
    <property type="component" value="Unassembled WGS sequence"/>
</dbReference>
<proteinExistence type="predicted"/>
<name>A0A9P6DD16_PLEER</name>
<reference evidence="2" key="1">
    <citation type="submission" date="2020-11" db="EMBL/GenBank/DDBJ databases">
        <authorList>
            <consortium name="DOE Joint Genome Institute"/>
            <person name="Ahrendt S."/>
            <person name="Riley R."/>
            <person name="Andreopoulos W."/>
            <person name="Labutti K."/>
            <person name="Pangilinan J."/>
            <person name="Ruiz-Duenas F.J."/>
            <person name="Barrasa J.M."/>
            <person name="Sanchez-Garcia M."/>
            <person name="Camarero S."/>
            <person name="Miyauchi S."/>
            <person name="Serrano A."/>
            <person name="Linde D."/>
            <person name="Babiker R."/>
            <person name="Drula E."/>
            <person name="Ayuso-Fernandez I."/>
            <person name="Pacheco R."/>
            <person name="Padilla G."/>
            <person name="Ferreira P."/>
            <person name="Barriuso J."/>
            <person name="Kellner H."/>
            <person name="Castanera R."/>
            <person name="Alfaro M."/>
            <person name="Ramirez L."/>
            <person name="Pisabarro A.G."/>
            <person name="Kuo A."/>
            <person name="Tritt A."/>
            <person name="Lipzen A."/>
            <person name="He G."/>
            <person name="Yan M."/>
            <person name="Ng V."/>
            <person name="Cullen D."/>
            <person name="Martin F."/>
            <person name="Rosso M.-N."/>
            <person name="Henrissat B."/>
            <person name="Hibbett D."/>
            <person name="Martinez A.T."/>
            <person name="Grigoriev I.V."/>
        </authorList>
    </citation>
    <scope>NUCLEOTIDE SEQUENCE</scope>
    <source>
        <strain evidence="2">ATCC 90797</strain>
    </source>
</reference>